<accession>A0A7S1V9Z2</accession>
<evidence type="ECO:0000256" key="5">
    <source>
        <dbReference type="SAM" id="Phobius"/>
    </source>
</evidence>
<dbReference type="Pfam" id="PF13639">
    <property type="entry name" value="zf-RING_2"/>
    <property type="match status" value="1"/>
</dbReference>
<evidence type="ECO:0000256" key="4">
    <source>
        <dbReference type="PROSITE-ProRule" id="PRU00175"/>
    </source>
</evidence>
<dbReference type="EMBL" id="HBGK01032261">
    <property type="protein sequence ID" value="CAD9290926.1"/>
    <property type="molecule type" value="Transcribed_RNA"/>
</dbReference>
<dbReference type="InterPro" id="IPR013083">
    <property type="entry name" value="Znf_RING/FYVE/PHD"/>
</dbReference>
<evidence type="ECO:0000256" key="2">
    <source>
        <dbReference type="ARBA" id="ARBA00022771"/>
    </source>
</evidence>
<keyword evidence="2 4" id="KW-0863">Zinc-finger</keyword>
<gene>
    <name evidence="7" type="ORF">GOCE00092_LOCUS16867</name>
</gene>
<dbReference type="AlphaFoldDB" id="A0A7S1V9Z2"/>
<dbReference type="PANTHER" id="PTHR45969:SF69">
    <property type="entry name" value="FINGER DOMAIN PROTEIN, PUTATIVE (AFU_ORTHOLOGUE AFUA_3G12190)-RELATED"/>
    <property type="match status" value="1"/>
</dbReference>
<dbReference type="Gene3D" id="3.30.40.10">
    <property type="entry name" value="Zinc/RING finger domain, C3HC4 (zinc finger)"/>
    <property type="match status" value="1"/>
</dbReference>
<keyword evidence="1" id="KW-0479">Metal-binding</keyword>
<dbReference type="SUPFAM" id="SSF57850">
    <property type="entry name" value="RING/U-box"/>
    <property type="match status" value="1"/>
</dbReference>
<organism evidence="7">
    <name type="scientific">Grammatophora oceanica</name>
    <dbReference type="NCBI Taxonomy" id="210454"/>
    <lineage>
        <taxon>Eukaryota</taxon>
        <taxon>Sar</taxon>
        <taxon>Stramenopiles</taxon>
        <taxon>Ochrophyta</taxon>
        <taxon>Bacillariophyta</taxon>
        <taxon>Fragilariophyceae</taxon>
        <taxon>Fragilariophycidae</taxon>
        <taxon>Rhabdonematales</taxon>
        <taxon>Grammatophoraceae</taxon>
        <taxon>Grammatophora</taxon>
    </lineage>
</organism>
<dbReference type="PANTHER" id="PTHR45969">
    <property type="entry name" value="RING ZINC FINGER PROTEIN-RELATED"/>
    <property type="match status" value="1"/>
</dbReference>
<dbReference type="GO" id="GO:0061630">
    <property type="term" value="F:ubiquitin protein ligase activity"/>
    <property type="evidence" value="ECO:0007669"/>
    <property type="project" value="TreeGrafter"/>
</dbReference>
<dbReference type="GO" id="GO:0016567">
    <property type="term" value="P:protein ubiquitination"/>
    <property type="evidence" value="ECO:0007669"/>
    <property type="project" value="TreeGrafter"/>
</dbReference>
<feature type="transmembrane region" description="Helical" evidence="5">
    <location>
        <begin position="12"/>
        <end position="35"/>
    </location>
</feature>
<dbReference type="GO" id="GO:0008270">
    <property type="term" value="F:zinc ion binding"/>
    <property type="evidence" value="ECO:0007669"/>
    <property type="project" value="UniProtKB-KW"/>
</dbReference>
<dbReference type="PROSITE" id="PS50089">
    <property type="entry name" value="ZF_RING_2"/>
    <property type="match status" value="1"/>
</dbReference>
<evidence type="ECO:0000259" key="6">
    <source>
        <dbReference type="PROSITE" id="PS50089"/>
    </source>
</evidence>
<proteinExistence type="predicted"/>
<evidence type="ECO:0000313" key="7">
    <source>
        <dbReference type="EMBL" id="CAD9290926.1"/>
    </source>
</evidence>
<protein>
    <recommendedName>
        <fullName evidence="6">RING-type domain-containing protein</fullName>
    </recommendedName>
</protein>
<feature type="transmembrane region" description="Helical" evidence="5">
    <location>
        <begin position="41"/>
        <end position="62"/>
    </location>
</feature>
<keyword evidence="5" id="KW-0472">Membrane</keyword>
<dbReference type="InterPro" id="IPR001841">
    <property type="entry name" value="Znf_RING"/>
</dbReference>
<keyword evidence="5" id="KW-0812">Transmembrane</keyword>
<sequence>MVFAALLRKLWWLFLMVLGVAILTVATIDMVHQLWPKARIVFASISALGVALGLACIPCYYLHDRRRVAIANERRLHQARALQDENEDEDDGGLKERIVSILFPGYQVDEESLILKKDEDDGSACQDGEESEAISCAICLEHIAFSDLVVSGASCSHLHHRTCILQWVLHVKREKKQKDDKSASCPTCRSPMWTTEEYEKAAASIIVSTDDDDVALSTSVQESGDGTTTE</sequence>
<dbReference type="SMART" id="SM00184">
    <property type="entry name" value="RING"/>
    <property type="match status" value="1"/>
</dbReference>
<feature type="domain" description="RING-type" evidence="6">
    <location>
        <begin position="136"/>
        <end position="189"/>
    </location>
</feature>
<evidence type="ECO:0000256" key="3">
    <source>
        <dbReference type="ARBA" id="ARBA00022833"/>
    </source>
</evidence>
<reference evidence="7" key="1">
    <citation type="submission" date="2021-01" db="EMBL/GenBank/DDBJ databases">
        <authorList>
            <person name="Corre E."/>
            <person name="Pelletier E."/>
            <person name="Niang G."/>
            <person name="Scheremetjew M."/>
            <person name="Finn R."/>
            <person name="Kale V."/>
            <person name="Holt S."/>
            <person name="Cochrane G."/>
            <person name="Meng A."/>
            <person name="Brown T."/>
            <person name="Cohen L."/>
        </authorList>
    </citation>
    <scope>NUCLEOTIDE SEQUENCE</scope>
    <source>
        <strain evidence="7">CCMP 410</strain>
    </source>
</reference>
<keyword evidence="3" id="KW-0862">Zinc</keyword>
<evidence type="ECO:0000256" key="1">
    <source>
        <dbReference type="ARBA" id="ARBA00022723"/>
    </source>
</evidence>
<keyword evidence="5" id="KW-1133">Transmembrane helix</keyword>
<name>A0A7S1V9Z2_9STRA</name>